<evidence type="ECO:0000313" key="5">
    <source>
        <dbReference type="EMBL" id="KRM09257.1"/>
    </source>
</evidence>
<dbReference type="Pfam" id="PF00437">
    <property type="entry name" value="T2SSE"/>
    <property type="match status" value="1"/>
</dbReference>
<dbReference type="eggNOG" id="COG2804">
    <property type="taxonomic scope" value="Bacteria"/>
</dbReference>
<proteinExistence type="inferred from homology"/>
<dbReference type="PANTHER" id="PTHR30258:SF2">
    <property type="entry name" value="COMG OPERON PROTEIN 1"/>
    <property type="match status" value="1"/>
</dbReference>
<keyword evidence="2" id="KW-0547">Nucleotide-binding</keyword>
<dbReference type="Proteomes" id="UP000051820">
    <property type="component" value="Unassembled WGS sequence"/>
</dbReference>
<dbReference type="STRING" id="1423807.FD16_GL001881"/>
<gene>
    <name evidence="5" type="ORF">FD16_GL001881</name>
</gene>
<dbReference type="GO" id="GO:0005524">
    <property type="term" value="F:ATP binding"/>
    <property type="evidence" value="ECO:0007669"/>
    <property type="project" value="UniProtKB-KW"/>
</dbReference>
<dbReference type="PANTHER" id="PTHR30258">
    <property type="entry name" value="TYPE II SECRETION SYSTEM PROTEIN GSPE-RELATED"/>
    <property type="match status" value="1"/>
</dbReference>
<evidence type="ECO:0000259" key="4">
    <source>
        <dbReference type="Pfam" id="PF00437"/>
    </source>
</evidence>
<dbReference type="GO" id="GO:0016887">
    <property type="term" value="F:ATP hydrolysis activity"/>
    <property type="evidence" value="ECO:0007669"/>
    <property type="project" value="TreeGrafter"/>
</dbReference>
<keyword evidence="3" id="KW-0067">ATP-binding</keyword>
<accession>A0A0R1W1A5</accession>
<keyword evidence="6" id="KW-1185">Reference proteome</keyword>
<name>A0A0R1W1A5_9LACO</name>
<dbReference type="EMBL" id="AZGF01000048">
    <property type="protein sequence ID" value="KRM09257.1"/>
    <property type="molecule type" value="Genomic_DNA"/>
</dbReference>
<evidence type="ECO:0000256" key="2">
    <source>
        <dbReference type="ARBA" id="ARBA00022741"/>
    </source>
</evidence>
<protein>
    <submittedName>
        <fullName evidence="5">Type II secretion system protein E</fullName>
    </submittedName>
</protein>
<evidence type="ECO:0000256" key="3">
    <source>
        <dbReference type="ARBA" id="ARBA00022840"/>
    </source>
</evidence>
<organism evidence="5 6">
    <name type="scientific">Paucilactobacillus suebicus DSM 5007 = KCTC 3549</name>
    <dbReference type="NCBI Taxonomy" id="1423807"/>
    <lineage>
        <taxon>Bacteria</taxon>
        <taxon>Bacillati</taxon>
        <taxon>Bacillota</taxon>
        <taxon>Bacilli</taxon>
        <taxon>Lactobacillales</taxon>
        <taxon>Lactobacillaceae</taxon>
        <taxon>Paucilactobacillus</taxon>
    </lineage>
</organism>
<dbReference type="Gene3D" id="3.30.450.90">
    <property type="match status" value="1"/>
</dbReference>
<dbReference type="InterPro" id="IPR001482">
    <property type="entry name" value="T2SS/T4SS_dom"/>
</dbReference>
<reference evidence="5 6" key="1">
    <citation type="journal article" date="2015" name="Genome Announc.">
        <title>Expanding the biotechnology potential of lactobacilli through comparative genomics of 213 strains and associated genera.</title>
        <authorList>
            <person name="Sun Z."/>
            <person name="Harris H.M."/>
            <person name="McCann A."/>
            <person name="Guo C."/>
            <person name="Argimon S."/>
            <person name="Zhang W."/>
            <person name="Yang X."/>
            <person name="Jeffery I.B."/>
            <person name="Cooney J.C."/>
            <person name="Kagawa T.F."/>
            <person name="Liu W."/>
            <person name="Song Y."/>
            <person name="Salvetti E."/>
            <person name="Wrobel A."/>
            <person name="Rasinkangas P."/>
            <person name="Parkhill J."/>
            <person name="Rea M.C."/>
            <person name="O'Sullivan O."/>
            <person name="Ritari J."/>
            <person name="Douillard F.P."/>
            <person name="Paul Ross R."/>
            <person name="Yang R."/>
            <person name="Briner A.E."/>
            <person name="Felis G.E."/>
            <person name="de Vos W.M."/>
            <person name="Barrangou R."/>
            <person name="Klaenhammer T.R."/>
            <person name="Caufield P.W."/>
            <person name="Cui Y."/>
            <person name="Zhang H."/>
            <person name="O'Toole P.W."/>
        </authorList>
    </citation>
    <scope>NUCLEOTIDE SEQUENCE [LARGE SCALE GENOMIC DNA]</scope>
    <source>
        <strain evidence="5 6">DSM 5007</strain>
    </source>
</reference>
<dbReference type="Gene3D" id="3.40.50.300">
    <property type="entry name" value="P-loop containing nucleotide triphosphate hydrolases"/>
    <property type="match status" value="1"/>
</dbReference>
<comment type="similarity">
    <text evidence="1">Belongs to the GSP E family.</text>
</comment>
<evidence type="ECO:0000313" key="6">
    <source>
        <dbReference type="Proteomes" id="UP000051820"/>
    </source>
</evidence>
<dbReference type="SUPFAM" id="SSF52540">
    <property type="entry name" value="P-loop containing nucleoside triphosphate hydrolases"/>
    <property type="match status" value="1"/>
</dbReference>
<dbReference type="AlphaFoldDB" id="A0A0R1W1A5"/>
<feature type="domain" description="Bacterial type II secretion system protein E" evidence="4">
    <location>
        <begin position="9"/>
        <end position="240"/>
    </location>
</feature>
<dbReference type="CDD" id="cd01129">
    <property type="entry name" value="PulE-GspE-like"/>
    <property type="match status" value="1"/>
</dbReference>
<dbReference type="GO" id="GO:0005886">
    <property type="term" value="C:plasma membrane"/>
    <property type="evidence" value="ECO:0007669"/>
    <property type="project" value="TreeGrafter"/>
</dbReference>
<comment type="caution">
    <text evidence="5">The sequence shown here is derived from an EMBL/GenBank/DDBJ whole genome shotgun (WGS) entry which is preliminary data.</text>
</comment>
<dbReference type="InterPro" id="IPR047667">
    <property type="entry name" value="ATPase_ComGA"/>
</dbReference>
<sequence>MPIKKLSIDDGVQFIAYLKYQANMAVSEHRRPQVGSLKKKFKNIDVNLRLSSVGDFRGMESLVIRFIYQLNGLNNHELIDDQFGKLKKIVASRGLVLFSGPMGSGKTTTMYKLAKEAMKDQVVMTIEDPVEIEEDQFIQLQVNDQANMSYDNLLKVGLRHRPEAFIIGEIRDPQTAKMAVRAALSGHLVLSTVHAQNVFGTITRMEQLGIERHYLSQVLTSVCYQRLIPTVSEGSAVLYDMLYKDKLEFAINNSDVRSNKMTADWRIGLEKCVEQHKITTHTAKKYLLG</sequence>
<evidence type="ECO:0000256" key="1">
    <source>
        <dbReference type="ARBA" id="ARBA00006611"/>
    </source>
</evidence>
<dbReference type="PATRIC" id="fig|1423807.3.peg.1930"/>
<dbReference type="NCBIfam" id="NF041000">
    <property type="entry name" value="ATPase_ComGA"/>
    <property type="match status" value="1"/>
</dbReference>
<dbReference type="InterPro" id="IPR027417">
    <property type="entry name" value="P-loop_NTPase"/>
</dbReference>